<keyword evidence="2" id="KW-1185">Reference proteome</keyword>
<dbReference type="RefSeq" id="WP_311066512.1">
    <property type="nucleotide sequence ID" value="NZ_CP134501.1"/>
</dbReference>
<accession>A0ABY9W9L9</accession>
<gene>
    <name evidence="1" type="ORF">RI196_15925</name>
</gene>
<dbReference type="Proteomes" id="UP001303701">
    <property type="component" value="Chromosome"/>
</dbReference>
<protein>
    <recommendedName>
        <fullName evidence="3">Fur-regulated basic protein A</fullName>
    </recommendedName>
</protein>
<evidence type="ECO:0008006" key="3">
    <source>
        <dbReference type="Google" id="ProtNLM"/>
    </source>
</evidence>
<sequence length="42" mass="4993">MEKLEKAIQKIKNEMRRCKEAGFVDGIPFWEQALSKLLKEKK</sequence>
<name>A0ABY9W9L9_9BACI</name>
<organism evidence="1 2">
    <name type="scientific">Aeribacillus composti</name>
    <dbReference type="NCBI Taxonomy" id="1868734"/>
    <lineage>
        <taxon>Bacteria</taxon>
        <taxon>Bacillati</taxon>
        <taxon>Bacillota</taxon>
        <taxon>Bacilli</taxon>
        <taxon>Bacillales</taxon>
        <taxon>Bacillaceae</taxon>
        <taxon>Aeribacillus</taxon>
    </lineage>
</organism>
<evidence type="ECO:0000313" key="2">
    <source>
        <dbReference type="Proteomes" id="UP001303701"/>
    </source>
</evidence>
<proteinExistence type="predicted"/>
<dbReference type="EMBL" id="CP134501">
    <property type="protein sequence ID" value="WNF32703.1"/>
    <property type="molecule type" value="Genomic_DNA"/>
</dbReference>
<evidence type="ECO:0000313" key="1">
    <source>
        <dbReference type="EMBL" id="WNF32703.1"/>
    </source>
</evidence>
<dbReference type="GeneID" id="301127481"/>
<reference evidence="1 2" key="1">
    <citation type="submission" date="2023-09" db="EMBL/GenBank/DDBJ databases">
        <title>Different Types of Thermotolerant Ring-Cleaving Dioxygenases derived from Aeribacillus composti HB-1 applied for multiple aromatic hydrocarbons removal.</title>
        <authorList>
            <person name="Cao L."/>
            <person name="Li M."/>
            <person name="Ma T."/>
        </authorList>
    </citation>
    <scope>NUCLEOTIDE SEQUENCE [LARGE SCALE GENOMIC DNA]</scope>
    <source>
        <strain evidence="1 2">HB-1</strain>
    </source>
</reference>